<evidence type="ECO:0000256" key="1">
    <source>
        <dbReference type="ARBA" id="ARBA00023125"/>
    </source>
</evidence>
<dbReference type="Pfam" id="PF01047">
    <property type="entry name" value="MarR"/>
    <property type="match status" value="1"/>
</dbReference>
<dbReference type="PANTHER" id="PTHR33164:SF67">
    <property type="entry name" value="TRANSCRIPTIONAL REGULATOR, MARR FAMILY"/>
    <property type="match status" value="1"/>
</dbReference>
<dbReference type="Gene3D" id="1.10.10.10">
    <property type="entry name" value="Winged helix-like DNA-binding domain superfamily/Winged helix DNA-binding domain"/>
    <property type="match status" value="1"/>
</dbReference>
<evidence type="ECO:0000313" key="3">
    <source>
        <dbReference type="EMBL" id="PUA40542.1"/>
    </source>
</evidence>
<organism evidence="3 4">
    <name type="scientific">Paenibacillus elgii</name>
    <dbReference type="NCBI Taxonomy" id="189691"/>
    <lineage>
        <taxon>Bacteria</taxon>
        <taxon>Bacillati</taxon>
        <taxon>Bacillota</taxon>
        <taxon>Bacilli</taxon>
        <taxon>Bacillales</taxon>
        <taxon>Paenibacillaceae</taxon>
        <taxon>Paenibacillus</taxon>
    </lineage>
</organism>
<dbReference type="GO" id="GO:0003677">
    <property type="term" value="F:DNA binding"/>
    <property type="evidence" value="ECO:0007669"/>
    <property type="project" value="UniProtKB-KW"/>
</dbReference>
<dbReference type="PROSITE" id="PS50995">
    <property type="entry name" value="HTH_MARR_2"/>
    <property type="match status" value="1"/>
</dbReference>
<dbReference type="SMART" id="SM00347">
    <property type="entry name" value="HTH_MARR"/>
    <property type="match status" value="1"/>
</dbReference>
<dbReference type="InterPro" id="IPR039422">
    <property type="entry name" value="MarR/SlyA-like"/>
</dbReference>
<comment type="caution">
    <text evidence="3">The sequence shown here is derived from an EMBL/GenBank/DDBJ whole genome shotgun (WGS) entry which is preliminary data.</text>
</comment>
<dbReference type="InterPro" id="IPR000835">
    <property type="entry name" value="HTH_MarR-typ"/>
</dbReference>
<dbReference type="Proteomes" id="UP000244184">
    <property type="component" value="Unassembled WGS sequence"/>
</dbReference>
<proteinExistence type="predicted"/>
<dbReference type="GO" id="GO:0003700">
    <property type="term" value="F:DNA-binding transcription factor activity"/>
    <property type="evidence" value="ECO:0007669"/>
    <property type="project" value="InterPro"/>
</dbReference>
<gene>
    <name evidence="3" type="ORF">C8Z91_03515</name>
</gene>
<dbReference type="EMBL" id="PYHP01000009">
    <property type="protein sequence ID" value="PUA40542.1"/>
    <property type="molecule type" value="Genomic_DNA"/>
</dbReference>
<dbReference type="PRINTS" id="PR00598">
    <property type="entry name" value="HTHMARR"/>
</dbReference>
<reference evidence="3 4" key="1">
    <citation type="submission" date="2018-03" db="EMBL/GenBank/DDBJ databases">
        <title>Genome sequence of Paenibacillus elgii strain AC13 an antimicrobial compound producing bacteria.</title>
        <authorList>
            <person name="Kurokawa A.S."/>
            <person name="Araujo J.F."/>
            <person name="Costa R.A."/>
            <person name="Ortega D.B."/>
            <person name="Pires A.S."/>
            <person name="Pappas G.J.Jr."/>
            <person name="Franco O.L."/>
            <person name="Barreto C."/>
            <person name="Magalhaes B.S."/>
            <person name="Kruger R.H."/>
        </authorList>
    </citation>
    <scope>NUCLEOTIDE SEQUENCE [LARGE SCALE GENOMIC DNA]</scope>
    <source>
        <strain evidence="3 4">AC13</strain>
    </source>
</reference>
<dbReference type="InterPro" id="IPR036388">
    <property type="entry name" value="WH-like_DNA-bd_sf"/>
</dbReference>
<dbReference type="InterPro" id="IPR036390">
    <property type="entry name" value="WH_DNA-bd_sf"/>
</dbReference>
<name>A0A2T6G8R1_9BACL</name>
<accession>A0A2T6G8R1</accession>
<dbReference type="AlphaFoldDB" id="A0A2T6G8R1"/>
<protein>
    <submittedName>
        <fullName evidence="3">Transcriptional regulator</fullName>
    </submittedName>
</protein>
<dbReference type="SUPFAM" id="SSF46785">
    <property type="entry name" value="Winged helix' DNA-binding domain"/>
    <property type="match status" value="1"/>
</dbReference>
<feature type="domain" description="HTH marR-type" evidence="2">
    <location>
        <begin position="25"/>
        <end position="159"/>
    </location>
</feature>
<evidence type="ECO:0000313" key="4">
    <source>
        <dbReference type="Proteomes" id="UP000244184"/>
    </source>
</evidence>
<sequence>MVLILKHLLWEASFDTRGVIFMNEEHQLKTELARTFRKVVKEMSYLWSRHIDKSLSMAQFMVLRQLRGGPQKVSDLAEALELTSGAITAKADKLVEKGYAKRYRGEDDRRVVYLEITERGLSELRQLGEQQTELVESLFAGLSEEEIRQHLHFFNRMLNNMEHLGEE</sequence>
<dbReference type="PANTHER" id="PTHR33164">
    <property type="entry name" value="TRANSCRIPTIONAL REGULATOR, MARR FAMILY"/>
    <property type="match status" value="1"/>
</dbReference>
<dbReference type="GO" id="GO:0006950">
    <property type="term" value="P:response to stress"/>
    <property type="evidence" value="ECO:0007669"/>
    <property type="project" value="TreeGrafter"/>
</dbReference>
<keyword evidence="1" id="KW-0238">DNA-binding</keyword>
<evidence type="ECO:0000259" key="2">
    <source>
        <dbReference type="PROSITE" id="PS50995"/>
    </source>
</evidence>